<keyword evidence="2" id="KW-1185">Reference proteome</keyword>
<name>A0A7T7RG05_9ACTN</name>
<dbReference type="RefSeq" id="WP_200400020.1">
    <property type="nucleotide sequence ID" value="NZ_CP066831.1"/>
</dbReference>
<evidence type="ECO:0000313" key="1">
    <source>
        <dbReference type="EMBL" id="QQM45211.1"/>
    </source>
</evidence>
<gene>
    <name evidence="1" type="ORF">JEQ17_41270</name>
</gene>
<dbReference type="KEGG" id="slf:JEQ17_41270"/>
<reference evidence="1 2" key="1">
    <citation type="submission" date="2020-12" db="EMBL/GenBank/DDBJ databases">
        <title>A novel species.</title>
        <authorList>
            <person name="Li K."/>
        </authorList>
    </citation>
    <scope>NUCLEOTIDE SEQUENCE [LARGE SCALE GENOMIC DNA]</scope>
    <source>
        <strain evidence="1 2">ZYC-3</strain>
    </source>
</reference>
<evidence type="ECO:0000313" key="2">
    <source>
        <dbReference type="Proteomes" id="UP000595636"/>
    </source>
</evidence>
<dbReference type="AlphaFoldDB" id="A0A7T7RG05"/>
<dbReference type="EMBL" id="CP066831">
    <property type="protein sequence ID" value="QQM45211.1"/>
    <property type="molecule type" value="Genomic_DNA"/>
</dbReference>
<proteinExistence type="predicted"/>
<organism evidence="1 2">
    <name type="scientific">Streptomyces liliifuscus</name>
    <dbReference type="NCBI Taxonomy" id="2797636"/>
    <lineage>
        <taxon>Bacteria</taxon>
        <taxon>Bacillati</taxon>
        <taxon>Actinomycetota</taxon>
        <taxon>Actinomycetes</taxon>
        <taxon>Kitasatosporales</taxon>
        <taxon>Streptomycetaceae</taxon>
        <taxon>Streptomyces</taxon>
    </lineage>
</organism>
<protein>
    <submittedName>
        <fullName evidence="1">Uncharacterized protein</fullName>
    </submittedName>
</protein>
<sequence>MSGQWLAREVSDTAVHAVPLDDLITHDFSEDCPCGPRARTIARDGRPDGWIYTHHSLDSRELSEPDRDKGDEA</sequence>
<dbReference type="Proteomes" id="UP000595636">
    <property type="component" value="Chromosome"/>
</dbReference>
<accession>A0A7T7RG05</accession>